<feature type="transmembrane region" description="Helical" evidence="7">
    <location>
        <begin position="191"/>
        <end position="208"/>
    </location>
</feature>
<feature type="transmembrane region" description="Helical" evidence="7">
    <location>
        <begin position="331"/>
        <end position="349"/>
    </location>
</feature>
<dbReference type="RefSeq" id="WP_219082727.1">
    <property type="nucleotide sequence ID" value="NZ_CP079216.1"/>
</dbReference>
<evidence type="ECO:0000313" key="10">
    <source>
        <dbReference type="Proteomes" id="UP000824504"/>
    </source>
</evidence>
<dbReference type="PIRSF" id="PIRSF017804">
    <property type="entry name" value="Secretion_EccD1"/>
    <property type="match status" value="1"/>
</dbReference>
<feature type="domain" description="EccD-like transmembrane" evidence="8">
    <location>
        <begin position="118"/>
        <end position="472"/>
    </location>
</feature>
<comment type="similarity">
    <text evidence="2">Belongs to the EccD/Snm4 family.</text>
</comment>
<dbReference type="NCBIfam" id="TIGR03920">
    <property type="entry name" value="T7SS_EccD"/>
    <property type="match status" value="1"/>
</dbReference>
<protein>
    <submittedName>
        <fullName evidence="9">Type VII secretion integral membrane protein EccD</fullName>
    </submittedName>
</protein>
<feature type="transmembrane region" description="Helical" evidence="7">
    <location>
        <begin position="214"/>
        <end position="236"/>
    </location>
</feature>
<evidence type="ECO:0000256" key="5">
    <source>
        <dbReference type="ARBA" id="ARBA00022989"/>
    </source>
</evidence>
<feature type="transmembrane region" description="Helical" evidence="7">
    <location>
        <begin position="355"/>
        <end position="371"/>
    </location>
</feature>
<sequence length="474" mass="49205">MSSTDDLARVTIISSSRRVDLALPGSVTLGEQLPSILRFTGMEANSPTDAVHTWVLQRLGVDPFDLFVPVSELHLRDGETLYLRHREDAMPDAAFDDVVDAVASATTTRPSWAARHSQRLALAVTMCLLIGLPLLVLLAQPAVDPDLARVDPSVRIPFILAVAAAGFLGFAACIGAVALARAARATQTATALAWSSCALAGIAGWFVAEPFADVVPLAVRVILAASLILVAATACALGARVSVMALCAVALTAVLVVVTAAAMLLWPGHDVAVAAITMTAMAFVTTALPSLSYRVAGIALPNLPVTTEAMLADETPVQPDIVGRAILADKLLAALLAAASATAVLASLLVLTQSSLWSTLLVVCIAVAFLLRARAFVGFSQRLSLLLGGGVTLATALLAVGIAAAGSLTGMGVVLLLCLALTYGFAHYSAATYSRILSPSWGRWGDVLEWVAIIGIVPCLLGVMNLYAYFGTLF</sequence>
<dbReference type="Proteomes" id="UP000824504">
    <property type="component" value="Chromosome"/>
</dbReference>
<feature type="transmembrane region" description="Helical" evidence="7">
    <location>
        <begin position="272"/>
        <end position="291"/>
    </location>
</feature>
<evidence type="ECO:0000259" key="8">
    <source>
        <dbReference type="Pfam" id="PF19053"/>
    </source>
</evidence>
<reference evidence="9 10" key="1">
    <citation type="submission" date="2021-07" db="EMBL/GenBank/DDBJ databases">
        <title>complete genome sequencing of Tessaracoccus sp.J1M15.</title>
        <authorList>
            <person name="Bae J.-W."/>
            <person name="Kim D.-y."/>
        </authorList>
    </citation>
    <scope>NUCLEOTIDE SEQUENCE [LARGE SCALE GENOMIC DNA]</scope>
    <source>
        <strain evidence="9 10">J1M15</strain>
    </source>
</reference>
<evidence type="ECO:0000256" key="6">
    <source>
        <dbReference type="ARBA" id="ARBA00023136"/>
    </source>
</evidence>
<evidence type="ECO:0000256" key="1">
    <source>
        <dbReference type="ARBA" id="ARBA00004651"/>
    </source>
</evidence>
<dbReference type="InterPro" id="IPR044049">
    <property type="entry name" value="EccD_transm"/>
</dbReference>
<feature type="transmembrane region" description="Helical" evidence="7">
    <location>
        <begin position="408"/>
        <end position="426"/>
    </location>
</feature>
<comment type="subcellular location">
    <subcellularLocation>
        <location evidence="1">Cell membrane</location>
        <topology evidence="1">Multi-pass membrane protein</topology>
    </subcellularLocation>
</comment>
<feature type="transmembrane region" description="Helical" evidence="7">
    <location>
        <begin position="120"/>
        <end position="138"/>
    </location>
</feature>
<keyword evidence="5 7" id="KW-1133">Transmembrane helix</keyword>
<dbReference type="InterPro" id="IPR024962">
    <property type="entry name" value="YukD-like"/>
</dbReference>
<evidence type="ECO:0000256" key="4">
    <source>
        <dbReference type="ARBA" id="ARBA00022692"/>
    </source>
</evidence>
<feature type="transmembrane region" description="Helical" evidence="7">
    <location>
        <begin position="383"/>
        <end position="402"/>
    </location>
</feature>
<dbReference type="Pfam" id="PF19053">
    <property type="entry name" value="EccD"/>
    <property type="match status" value="1"/>
</dbReference>
<organism evidence="9 10">
    <name type="scientific">Tessaracoccus palaemonis</name>
    <dbReference type="NCBI Taxonomy" id="2829499"/>
    <lineage>
        <taxon>Bacteria</taxon>
        <taxon>Bacillati</taxon>
        <taxon>Actinomycetota</taxon>
        <taxon>Actinomycetes</taxon>
        <taxon>Propionibacteriales</taxon>
        <taxon>Propionibacteriaceae</taxon>
        <taxon>Tessaracoccus</taxon>
    </lineage>
</organism>
<proteinExistence type="inferred from homology"/>
<gene>
    <name evidence="9" type="primary">eccD</name>
    <name evidence="9" type="ORF">KDB89_01140</name>
</gene>
<evidence type="ECO:0000256" key="7">
    <source>
        <dbReference type="SAM" id="Phobius"/>
    </source>
</evidence>
<keyword evidence="3" id="KW-1003">Cell membrane</keyword>
<evidence type="ECO:0000256" key="2">
    <source>
        <dbReference type="ARBA" id="ARBA00006162"/>
    </source>
</evidence>
<feature type="transmembrane region" description="Helical" evidence="7">
    <location>
        <begin position="243"/>
        <end position="266"/>
    </location>
</feature>
<feature type="transmembrane region" description="Helical" evidence="7">
    <location>
        <begin position="447"/>
        <end position="470"/>
    </location>
</feature>
<accession>A0ABX8SII9</accession>
<evidence type="ECO:0000256" key="3">
    <source>
        <dbReference type="ARBA" id="ARBA00022475"/>
    </source>
</evidence>
<dbReference type="Pfam" id="PF08817">
    <property type="entry name" value="YukD"/>
    <property type="match status" value="1"/>
</dbReference>
<evidence type="ECO:0000313" key="9">
    <source>
        <dbReference type="EMBL" id="QXT63125.1"/>
    </source>
</evidence>
<keyword evidence="10" id="KW-1185">Reference proteome</keyword>
<name>A0ABX8SII9_9ACTN</name>
<dbReference type="EMBL" id="CP079216">
    <property type="protein sequence ID" value="QXT63125.1"/>
    <property type="molecule type" value="Genomic_DNA"/>
</dbReference>
<keyword evidence="6 7" id="KW-0472">Membrane</keyword>
<keyword evidence="4 7" id="KW-0812">Transmembrane</keyword>
<dbReference type="InterPro" id="IPR006707">
    <property type="entry name" value="T7SS_EccD"/>
</dbReference>
<feature type="transmembrane region" description="Helical" evidence="7">
    <location>
        <begin position="158"/>
        <end position="179"/>
    </location>
</feature>